<dbReference type="EMBL" id="JAALHA020000032">
    <property type="protein sequence ID" value="MDR9900266.1"/>
    <property type="molecule type" value="Genomic_DNA"/>
</dbReference>
<protein>
    <submittedName>
        <fullName evidence="1">HNH endonuclease</fullName>
    </submittedName>
</protein>
<gene>
    <name evidence="1" type="ORF">G7B40_037815</name>
</gene>
<keyword evidence="1" id="KW-0255">Endonuclease</keyword>
<dbReference type="GO" id="GO:0004519">
    <property type="term" value="F:endonuclease activity"/>
    <property type="evidence" value="ECO:0007669"/>
    <property type="project" value="UniProtKB-KW"/>
</dbReference>
<comment type="caution">
    <text evidence="1">The sequence shown here is derived from an EMBL/GenBank/DDBJ whole genome shotgun (WGS) entry which is preliminary data.</text>
</comment>
<dbReference type="RefSeq" id="WP_208340661.1">
    <property type="nucleotide sequence ID" value="NZ_CAWQFN010000717.1"/>
</dbReference>
<proteinExistence type="predicted"/>
<evidence type="ECO:0000313" key="2">
    <source>
        <dbReference type="Proteomes" id="UP000667802"/>
    </source>
</evidence>
<name>A0AAP5IEM0_9CYAN</name>
<organism evidence="1 2">
    <name type="scientific">Aetokthonos hydrillicola Thurmond2011</name>
    <dbReference type="NCBI Taxonomy" id="2712845"/>
    <lineage>
        <taxon>Bacteria</taxon>
        <taxon>Bacillati</taxon>
        <taxon>Cyanobacteriota</taxon>
        <taxon>Cyanophyceae</taxon>
        <taxon>Nostocales</taxon>
        <taxon>Hapalosiphonaceae</taxon>
        <taxon>Aetokthonos</taxon>
    </lineage>
</organism>
<sequence>MPIYRERYADNWQDIARQVKESAGWKCQHCGQQCLRPGEKPKGLSRSEWTMLTLSVHHSNFTPEDNRRENLIALCSICHITLHGRARGRSNTSPGQLELPL</sequence>
<dbReference type="AlphaFoldDB" id="A0AAP5IEM0"/>
<dbReference type="Proteomes" id="UP000667802">
    <property type="component" value="Unassembled WGS sequence"/>
</dbReference>
<evidence type="ECO:0000313" key="1">
    <source>
        <dbReference type="EMBL" id="MDR9900266.1"/>
    </source>
</evidence>
<accession>A0AAP5IEM0</accession>
<keyword evidence="1" id="KW-0540">Nuclease</keyword>
<keyword evidence="2" id="KW-1185">Reference proteome</keyword>
<reference evidence="2" key="1">
    <citation type="journal article" date="2021" name="Science">
        <title>Hunting the eagle killer: A cyanobacterial neurotoxin causes vacuolar myelinopathy.</title>
        <authorList>
            <person name="Breinlinger S."/>
            <person name="Phillips T.J."/>
            <person name="Haram B.N."/>
            <person name="Mares J."/>
            <person name="Martinez Yerena J.A."/>
            <person name="Hrouzek P."/>
            <person name="Sobotka R."/>
            <person name="Henderson W.M."/>
            <person name="Schmieder P."/>
            <person name="Williams S.M."/>
            <person name="Lauderdale J.D."/>
            <person name="Wilde H.D."/>
            <person name="Gerrin W."/>
            <person name="Kust A."/>
            <person name="Washington J.W."/>
            <person name="Wagner C."/>
            <person name="Geier B."/>
            <person name="Liebeke M."/>
            <person name="Enke H."/>
            <person name="Niedermeyer T.H.J."/>
            <person name="Wilde S.B."/>
        </authorList>
    </citation>
    <scope>NUCLEOTIDE SEQUENCE [LARGE SCALE GENOMIC DNA]</scope>
    <source>
        <strain evidence="2">Thurmond2011</strain>
    </source>
</reference>
<keyword evidence="1" id="KW-0378">Hydrolase</keyword>